<dbReference type="PANTHER" id="PTHR46970:SF1">
    <property type="entry name" value="BASIC HELIX-LOOP-HELIX DOMAIN-CONTAINING PROTEIN USF3"/>
    <property type="match status" value="1"/>
</dbReference>
<dbReference type="PROSITE" id="PS50888">
    <property type="entry name" value="BHLH"/>
    <property type="match status" value="1"/>
</dbReference>
<evidence type="ECO:0000313" key="5">
    <source>
        <dbReference type="Proteomes" id="UP000694621"/>
    </source>
</evidence>
<reference evidence="4" key="2">
    <citation type="submission" date="2025-05" db="UniProtKB">
        <authorList>
            <consortium name="Ensembl"/>
        </authorList>
    </citation>
    <scope>IDENTIFICATION</scope>
</reference>
<reference evidence="3 6" key="1">
    <citation type="submission" date="2021-07" db="EMBL/GenBank/DDBJ databases">
        <authorList>
            <person name="Imarazene B."/>
            <person name="Zahm M."/>
            <person name="Klopp C."/>
            <person name="Cabau C."/>
            <person name="Beille S."/>
            <person name="Jouanno E."/>
            <person name="Castinel A."/>
            <person name="Lluch J."/>
            <person name="Gil L."/>
            <person name="Kuchtly C."/>
            <person name="Lopez Roques C."/>
            <person name="Donnadieu C."/>
            <person name="Parrinello H."/>
            <person name="Journot L."/>
            <person name="Du K."/>
            <person name="Schartl M."/>
            <person name="Retaux S."/>
            <person name="Guiguen Y."/>
        </authorList>
    </citation>
    <scope>NUCLEOTIDE SEQUENCE [LARGE SCALE GENOMIC DNA]</scope>
    <source>
        <strain evidence="3">Pach_M1</strain>
        <tissue evidence="3">Testis</tissue>
    </source>
</reference>
<feature type="compositionally biased region" description="Polar residues" evidence="1">
    <location>
        <begin position="2365"/>
        <end position="2379"/>
    </location>
</feature>
<dbReference type="GO" id="GO:0010719">
    <property type="term" value="P:negative regulation of epithelial to mesenchymal transition"/>
    <property type="evidence" value="ECO:0007669"/>
    <property type="project" value="TreeGrafter"/>
</dbReference>
<feature type="region of interest" description="Disordered" evidence="1">
    <location>
        <begin position="1328"/>
        <end position="1358"/>
    </location>
</feature>
<feature type="compositionally biased region" description="Polar residues" evidence="1">
    <location>
        <begin position="2047"/>
        <end position="2059"/>
    </location>
</feature>
<name>A0A8B9GWE4_ASTMX</name>
<feature type="compositionally biased region" description="Polar residues" evidence="1">
    <location>
        <begin position="1109"/>
        <end position="1154"/>
    </location>
</feature>
<feature type="region of interest" description="Disordered" evidence="1">
    <location>
        <begin position="1684"/>
        <end position="1804"/>
    </location>
</feature>
<dbReference type="GO" id="GO:0046983">
    <property type="term" value="F:protein dimerization activity"/>
    <property type="evidence" value="ECO:0007669"/>
    <property type="project" value="InterPro"/>
</dbReference>
<evidence type="ECO:0000313" key="3">
    <source>
        <dbReference type="EMBL" id="KAG9283328.1"/>
    </source>
</evidence>
<feature type="region of interest" description="Disordered" evidence="1">
    <location>
        <begin position="1"/>
        <end position="24"/>
    </location>
</feature>
<protein>
    <submittedName>
        <fullName evidence="3">Basic helix-loop-helix domain-containing protein USF3 isoform X1</fullName>
    </submittedName>
    <submittedName>
        <fullName evidence="4">Upstream transcription factor family member 3</fullName>
    </submittedName>
</protein>
<dbReference type="Pfam" id="PF00010">
    <property type="entry name" value="HLH"/>
    <property type="match status" value="1"/>
</dbReference>
<feature type="compositionally biased region" description="Polar residues" evidence="1">
    <location>
        <begin position="1"/>
        <end position="11"/>
    </location>
</feature>
<evidence type="ECO:0000313" key="6">
    <source>
        <dbReference type="Proteomes" id="UP000752171"/>
    </source>
</evidence>
<feature type="compositionally biased region" description="Polar residues" evidence="1">
    <location>
        <begin position="1236"/>
        <end position="1259"/>
    </location>
</feature>
<dbReference type="Proteomes" id="UP000694621">
    <property type="component" value="Unplaced"/>
</dbReference>
<feature type="compositionally biased region" description="Polar residues" evidence="1">
    <location>
        <begin position="1078"/>
        <end position="1101"/>
    </location>
</feature>
<dbReference type="Gene3D" id="4.10.280.10">
    <property type="entry name" value="Helix-loop-helix DNA-binding domain"/>
    <property type="match status" value="1"/>
</dbReference>
<feature type="compositionally biased region" description="Polar residues" evidence="1">
    <location>
        <begin position="1266"/>
        <end position="1282"/>
    </location>
</feature>
<feature type="compositionally biased region" description="Polar residues" evidence="1">
    <location>
        <begin position="876"/>
        <end position="892"/>
    </location>
</feature>
<dbReference type="InterPro" id="IPR053252">
    <property type="entry name" value="EMT_regulator"/>
</dbReference>
<feature type="compositionally biased region" description="Low complexity" evidence="1">
    <location>
        <begin position="2349"/>
        <end position="2364"/>
    </location>
</feature>
<gene>
    <name evidence="4" type="primary">LOC103041147</name>
    <name evidence="3" type="synonym">USF3</name>
    <name evidence="3" type="ORF">AMEX_G2085</name>
</gene>
<feature type="region of interest" description="Disordered" evidence="1">
    <location>
        <begin position="838"/>
        <end position="904"/>
    </location>
</feature>
<feature type="compositionally biased region" description="Basic residues" evidence="1">
    <location>
        <begin position="843"/>
        <end position="859"/>
    </location>
</feature>
<organism evidence="4 5">
    <name type="scientific">Astyanax mexicanus</name>
    <name type="common">Blind cave fish</name>
    <name type="synonym">Astyanax fasciatus mexicanus</name>
    <dbReference type="NCBI Taxonomy" id="7994"/>
    <lineage>
        <taxon>Eukaryota</taxon>
        <taxon>Metazoa</taxon>
        <taxon>Chordata</taxon>
        <taxon>Craniata</taxon>
        <taxon>Vertebrata</taxon>
        <taxon>Euteleostomi</taxon>
        <taxon>Actinopterygii</taxon>
        <taxon>Neopterygii</taxon>
        <taxon>Teleostei</taxon>
        <taxon>Ostariophysi</taxon>
        <taxon>Characiformes</taxon>
        <taxon>Characoidei</taxon>
        <taxon>Acestrorhamphidae</taxon>
        <taxon>Acestrorhamphinae</taxon>
        <taxon>Astyanax</taxon>
    </lineage>
</organism>
<feature type="region of interest" description="Disordered" evidence="1">
    <location>
        <begin position="1217"/>
        <end position="1282"/>
    </location>
</feature>
<evidence type="ECO:0000313" key="4">
    <source>
        <dbReference type="Ensembl" id="ENSAMXP00005002663.1"/>
    </source>
</evidence>
<feature type="compositionally biased region" description="Polar residues" evidence="1">
    <location>
        <begin position="1335"/>
        <end position="1348"/>
    </location>
</feature>
<sequence length="2395" mass="255055">MPEIIQNQPSTPKRRKKNKETHNAVERHRKEKINAGIKRIGDLLPCSQTLKQSKNMILGEAYRYISELKQQNDAMLLNGGDKVQAEEIKRLRLQLEDLRKESGHYIELLKANGINFLDDPTIHWKGKQRSAKIAKITPTHLMSKGIIISSNGTSTGPTGKMAIQLNPASHNDKQPVNAIPIQPSCDVQTLGVPNGTPINEIIVSSSTASSTHIPLATLIPAVSKPCLAVVEQYTAVAPVAPKLPPPVNYITLQGLCPKVAVTAPLQQTQPAHPTPSLASSTSLTVPLQIQPVIGVNSLPQTMVSNPVVSSVSTVFQQDTENRSLTHTIPTSSTIHRTSAASSTQTTWTTLQLTGNTVQPVCQALAIESNSTGQNVQHLSVCPVVANPPLHPTPLQVQTQSPMQLQPPPPTQIPVKPRPPQLYPAVVPCPQTAVISQTSLLSQATVVSQPAILHQPSVVPQTALLTQPQAAVMAQPAVLPKPFPPTSSHSYPAIQPKPQLHHAVPPWPEPQPGVPSQPQAHPTMLPQAQPAIVPSLQHAIVPQPQAATLPVLQTMQVLQMNSDVTPVIGTSPSQNNPNVVILQQAGQCTAPQVIRDDVNSQTPCQHIVIIQTPTMTPTPQNQSTVVPTTTPALHNQIITSSSPCTTAIQTNVTKQLVHILPRPTTQAQTQAPLQAQTQTQTQMQVPIQAQMQAPTQTQTPIQTQIQAPTQAPQTITVNGQVYVLQSVKSAEKGTSQVSQSSTQIIQPTSEESNTNVALNCLGALTSLSQSIPQVTSQSNVLHTIAPPSCTTVQSVPKAASSRVTASAETVLSPTAPVSTSISCAVTILPKKTDVVSVNQTKPISIKRTRSASRKDPKQRRSMSQIAAKPAHKKASVGNVTKVHSSATKDSNTIKPAVEDMSHKTSSQNKPVVISVASVCSSSSIISSSSSSTITGNSICASESGSTLTSVVNAVEASKSKEKSTEVTPSTCSVTVSVTDSTVTTATAASTAASPAQASLVTHTMSGAVLTSGANLQSNKSAENVLSSKCNTLDNSVKSFTGSTVSGNSTSNALTKIVSQNTMTIYNSSTSCTPAEGSASLAQKRTTLTSGSSTENKLISSVESALRQPQGIHSGTNVGSTTSGPTVSLSQNIPQVQTNSRTEKTGQSVESPQVQTPYALPATPSPCSNPSTLVPTASTPPVLSQESRNLTTFGKPPKQQMMPVQPASHINTLSTKLLESNQNNEPGSGKHSSETTKEVTPSSSFSQKETVLSQEVSTLENESFESPLVSNRQTDSPMAGGSSSRGFSVASLLPTGHNITSCPNTFGTFSFTSEQAEILAMAARAIFEQDSPGRRSGTCSGENPASTTSGGWDLPKPQQTPTIKERVTGQQLKQAKQADLPIPKTPSQVSVRGPLVEVSGSGTTGVRLPLSMAYSQSQSQPSTLTSLNVNNLIRPSSVQPYPGSPNLGQQVSVPSPGGAAILVSQSSQVTPSCSGPGQVNEYPPLKSSLMRTHAGAGIGERHQKDMPKRSAQEDLVLPINKRSKPCPAASVGRIDVKASEHVQVMSGQMPPSSSTVMTRNHSDGGGPLFSGNTFMSTVLRPSDGHCPSQLAPHEQNPSSVVHLQQGHLQHAPAQPGQNVGGNHYLKHQQQQEQQRHLYQLHHHLTQPDPQIHNIQQRTLLQEQHVHKKRVVRSSQTGPPVVLQKQHHLEKNSVQQHQQHQQQQQQSQQHQQQQQSQQHQQHQQQHQTQQKPQQQQQSHQQQQQQQQQQIQQQGSHSRHQHLQQQIQQQQHFGSRQEKNCEGQQAGPRAHQTSHLSQQDRQTGQDHGAMQRLMGSRTLEQQLTSQASNPVSRSSDLACPPSRQERHRLSSYSAEALIGKTSSAGDQRMGLHLQASRGSSQDQSELQGYVDSSRSKGNIAHNPQSRLPQDHTGNADIQRISDCLPFKTLVSGHQLSNFEVQVSRSGDMSSKPVAPGQRGPQAQAGFRIGSGPSGDGRARGTYGPHSSAQVVQAGAGLPREQEGCHQSFMQSLLAPHLPEQSGHQRTTQGCPPVSVEYNCVPGVSSGDLQAKASSPNLHPTQTAPPMHIGDNNKGHISQVSGNLHGPAVRSVLPHPPSTPHSSSDTGHAQGSNRSLPAVSQRSHHVGPDPQSTKIRPGDRPRSGNLRPVNTFEPEGSLSLPSGGGVLLGRSQTSGENRRRSIVRFMADGAPVSSDNNLVSDQHLTQNFGFPFIADSGMNPPPPINANASFIPPVTQPSASRTPALLPVEPQNSLPSFYPSYSPAAHPSLPSEIPLQYFSNQMFTSPSADKSSSAPLNNRFGSILSPPRPVGFAQASYPLLTDITPMPIANSSGITPHLSNFNLTSLFPEIATAMPPDGSSMPMSPLLSLANTSSSDSNKQTNRPAHNISHILGHDGTSAV</sequence>
<feature type="domain" description="BHLH" evidence="2">
    <location>
        <begin position="17"/>
        <end position="68"/>
    </location>
</feature>
<feature type="compositionally biased region" description="Polar residues" evidence="1">
    <location>
        <begin position="2100"/>
        <end position="2116"/>
    </location>
</feature>
<dbReference type="SMART" id="SM00353">
    <property type="entry name" value="HLH"/>
    <property type="match status" value="1"/>
</dbReference>
<dbReference type="OrthoDB" id="690068at2759"/>
<feature type="compositionally biased region" description="Low complexity" evidence="1">
    <location>
        <begin position="1759"/>
        <end position="1768"/>
    </location>
</feature>
<accession>A0A8B9GWE4</accession>
<dbReference type="GO" id="GO:0001228">
    <property type="term" value="F:DNA-binding transcription activator activity, RNA polymerase II-specific"/>
    <property type="evidence" value="ECO:0007669"/>
    <property type="project" value="TreeGrafter"/>
</dbReference>
<feature type="region of interest" description="Disordered" evidence="1">
    <location>
        <begin position="1817"/>
        <end position="1849"/>
    </location>
</feature>
<dbReference type="FunFam" id="4.10.280.10:FF:000051">
    <property type="entry name" value="Basic helix-loop-helix domain-containing protein KIAA2018"/>
    <property type="match status" value="1"/>
</dbReference>
<evidence type="ECO:0000259" key="2">
    <source>
        <dbReference type="PROSITE" id="PS50888"/>
    </source>
</evidence>
<feature type="compositionally biased region" description="Polar residues" evidence="1">
    <location>
        <begin position="1787"/>
        <end position="1798"/>
    </location>
</feature>
<dbReference type="OMA" id="CVPDQEV"/>
<dbReference type="InterPro" id="IPR011598">
    <property type="entry name" value="bHLH_dom"/>
</dbReference>
<dbReference type="EMBL" id="JAICCE010000001">
    <property type="protein sequence ID" value="KAG9283328.1"/>
    <property type="molecule type" value="Genomic_DNA"/>
</dbReference>
<feature type="compositionally biased region" description="Low complexity" evidence="1">
    <location>
        <begin position="1692"/>
        <end position="1752"/>
    </location>
</feature>
<feature type="compositionally biased region" description="Polar residues" evidence="1">
    <location>
        <begin position="1544"/>
        <end position="1557"/>
    </location>
</feature>
<feature type="region of interest" description="Disordered" evidence="1">
    <location>
        <begin position="2349"/>
        <end position="2395"/>
    </location>
</feature>
<dbReference type="SUPFAM" id="SSF47459">
    <property type="entry name" value="HLH, helix-loop-helix DNA-binding domain"/>
    <property type="match status" value="1"/>
</dbReference>
<feature type="compositionally biased region" description="Polar residues" evidence="1">
    <location>
        <begin position="1872"/>
        <end position="1903"/>
    </location>
</feature>
<feature type="region of interest" description="Disordered" evidence="1">
    <location>
        <begin position="1869"/>
        <end position="1909"/>
    </location>
</feature>
<evidence type="ECO:0000256" key="1">
    <source>
        <dbReference type="SAM" id="MobiDB-lite"/>
    </source>
</evidence>
<feature type="compositionally biased region" description="Polar residues" evidence="1">
    <location>
        <begin position="1163"/>
        <end position="1190"/>
    </location>
</feature>
<proteinExistence type="predicted"/>
<feature type="compositionally biased region" description="Polar residues" evidence="1">
    <location>
        <begin position="1817"/>
        <end position="1831"/>
    </location>
</feature>
<dbReference type="Ensembl" id="ENSAMXT00005003001.1">
    <property type="protein sequence ID" value="ENSAMXP00005002663.1"/>
    <property type="gene ID" value="ENSAMXG00005001565.1"/>
</dbReference>
<dbReference type="InterPro" id="IPR048064">
    <property type="entry name" value="USF3_bHLH"/>
</dbReference>
<feature type="region of interest" description="Disordered" evidence="1">
    <location>
        <begin position="1544"/>
        <end position="1563"/>
    </location>
</feature>
<dbReference type="GO" id="GO:0000977">
    <property type="term" value="F:RNA polymerase II transcription regulatory region sequence-specific DNA binding"/>
    <property type="evidence" value="ECO:0007669"/>
    <property type="project" value="TreeGrafter"/>
</dbReference>
<feature type="region of interest" description="Disordered" evidence="1">
    <location>
        <begin position="1942"/>
        <end position="1980"/>
    </location>
</feature>
<dbReference type="PANTHER" id="PTHR46970">
    <property type="entry name" value="BASIC HELIX-LOOP-HELIX DOMAIN-CONTAINING PROTEIN USF3"/>
    <property type="match status" value="1"/>
</dbReference>
<feature type="region of interest" description="Disordered" evidence="1">
    <location>
        <begin position="2042"/>
        <end position="2160"/>
    </location>
</feature>
<feature type="region of interest" description="Disordered" evidence="1">
    <location>
        <begin position="1068"/>
        <end position="1201"/>
    </location>
</feature>
<dbReference type="CDD" id="cd18910">
    <property type="entry name" value="bHLHzip_USF3"/>
    <property type="match status" value="1"/>
</dbReference>
<dbReference type="Proteomes" id="UP000752171">
    <property type="component" value="Unassembled WGS sequence"/>
</dbReference>
<dbReference type="InterPro" id="IPR036638">
    <property type="entry name" value="HLH_DNA-bd_sf"/>
</dbReference>
<feature type="region of interest" description="Disordered" evidence="1">
    <location>
        <begin position="1580"/>
        <end position="1632"/>
    </location>
</feature>